<evidence type="ECO:0000313" key="1">
    <source>
        <dbReference type="EMBL" id="BCZ82174.1"/>
    </source>
</evidence>
<proteinExistence type="predicted"/>
<accession>A0ABN6JMK0</accession>
<sequence>MTQTPTITAAAAEPPVIDTRAASGLLRVNHNCEWLERAQHFRILIDAADYFSTLRKAMSRARHTIHIVGWDIDSRLQLVPGGAPDRLPAGLAYFLCALAENNRHLRIYILAWDFAMLYAFERECPCTRWAGARIGASGSGRMDGIPSERRIIRRSS</sequence>
<evidence type="ECO:0000313" key="2">
    <source>
        <dbReference type="Proteomes" id="UP001319874"/>
    </source>
</evidence>
<keyword evidence="2" id="KW-1185">Reference proteome</keyword>
<gene>
    <name evidence="1" type="ORF">PTKU64_58490</name>
</gene>
<protein>
    <submittedName>
        <fullName evidence="1">Uncharacterized protein</fullName>
    </submittedName>
</protein>
<dbReference type="EMBL" id="AP024956">
    <property type="protein sequence ID" value="BCZ82174.1"/>
    <property type="molecule type" value="Genomic_DNA"/>
</dbReference>
<name>A0ABN6JMK0_9BURK</name>
<organism evidence="1 2">
    <name type="scientific">Paraburkholderia terrae</name>
    <dbReference type="NCBI Taxonomy" id="311230"/>
    <lineage>
        <taxon>Bacteria</taxon>
        <taxon>Pseudomonadati</taxon>
        <taxon>Pseudomonadota</taxon>
        <taxon>Betaproteobacteria</taxon>
        <taxon>Burkholderiales</taxon>
        <taxon>Burkholderiaceae</taxon>
        <taxon>Paraburkholderia</taxon>
    </lineage>
</organism>
<reference evidence="1 2" key="1">
    <citation type="journal article" date="2022" name="Front. Microbiol.">
        <title>Identification and characterization of a novel class of self-sufficient cytochrome P450 hydroxylase involved in cyclohexanecarboxylate degradation in Paraburkholderia terrae strain KU-64.</title>
        <authorList>
            <person name="Yamamoto T."/>
            <person name="Hasegawa Y."/>
            <person name="Iwaki H."/>
        </authorList>
    </citation>
    <scope>NUCLEOTIDE SEQUENCE [LARGE SCALE GENOMIC DNA]</scope>
    <source>
        <strain evidence="1 2">KU-64</strain>
    </source>
</reference>
<dbReference type="SUPFAM" id="SSF56024">
    <property type="entry name" value="Phospholipase D/nuclease"/>
    <property type="match status" value="1"/>
</dbReference>
<dbReference type="Proteomes" id="UP001319874">
    <property type="component" value="Chromosome 2"/>
</dbReference>